<reference evidence="3" key="2">
    <citation type="submission" date="2015-01" db="EMBL/GenBank/DDBJ databases">
        <title>Evolutionary Origins and Diversification of the Mycorrhizal Mutualists.</title>
        <authorList>
            <consortium name="DOE Joint Genome Institute"/>
            <consortium name="Mycorrhizal Genomics Consortium"/>
            <person name="Kohler A."/>
            <person name="Kuo A."/>
            <person name="Nagy L.G."/>
            <person name="Floudas D."/>
            <person name="Copeland A."/>
            <person name="Barry K.W."/>
            <person name="Cichocki N."/>
            <person name="Veneault-Fourrey C."/>
            <person name="LaButti K."/>
            <person name="Lindquist E.A."/>
            <person name="Lipzen A."/>
            <person name="Lundell T."/>
            <person name="Morin E."/>
            <person name="Murat C."/>
            <person name="Riley R."/>
            <person name="Ohm R."/>
            <person name="Sun H."/>
            <person name="Tunlid A."/>
            <person name="Henrissat B."/>
            <person name="Grigoriev I.V."/>
            <person name="Hibbett D.S."/>
            <person name="Martin F."/>
        </authorList>
    </citation>
    <scope>NUCLEOTIDE SEQUENCE [LARGE SCALE GENOMIC DNA]</scope>
    <source>
        <strain evidence="3">MUT 4182</strain>
    </source>
</reference>
<protein>
    <submittedName>
        <fullName evidence="2">Uncharacterized protein</fullName>
    </submittedName>
</protein>
<keyword evidence="3" id="KW-1185">Reference proteome</keyword>
<dbReference type="AlphaFoldDB" id="A0A0C3QRK9"/>
<sequence length="162" mass="17902">MAILNTVQRRPRNRFAWGYSLSRSIIGVTLIVVGGVTSTWVYNDKWIIWIAPTVALGYGVAVVVDWFILFFSVRSIKNMESASRSNIAYSSVEKGDYDHETGVDLAHLSHLPYGHEKPHRSESAPAGMYAQGPMGSSASLYAAGGETEKLHQGSQYHLPYKP</sequence>
<feature type="transmembrane region" description="Helical" evidence="1">
    <location>
        <begin position="21"/>
        <end position="40"/>
    </location>
</feature>
<feature type="transmembrane region" description="Helical" evidence="1">
    <location>
        <begin position="46"/>
        <end position="71"/>
    </location>
</feature>
<proteinExistence type="predicted"/>
<evidence type="ECO:0000313" key="2">
    <source>
        <dbReference type="EMBL" id="KIO30439.1"/>
    </source>
</evidence>
<evidence type="ECO:0000313" key="3">
    <source>
        <dbReference type="Proteomes" id="UP000054248"/>
    </source>
</evidence>
<keyword evidence="1" id="KW-0472">Membrane</keyword>
<organism evidence="2 3">
    <name type="scientific">Tulasnella calospora MUT 4182</name>
    <dbReference type="NCBI Taxonomy" id="1051891"/>
    <lineage>
        <taxon>Eukaryota</taxon>
        <taxon>Fungi</taxon>
        <taxon>Dikarya</taxon>
        <taxon>Basidiomycota</taxon>
        <taxon>Agaricomycotina</taxon>
        <taxon>Agaricomycetes</taxon>
        <taxon>Cantharellales</taxon>
        <taxon>Tulasnellaceae</taxon>
        <taxon>Tulasnella</taxon>
    </lineage>
</organism>
<dbReference type="OrthoDB" id="3237042at2759"/>
<dbReference type="EMBL" id="KN822972">
    <property type="protein sequence ID" value="KIO30439.1"/>
    <property type="molecule type" value="Genomic_DNA"/>
</dbReference>
<gene>
    <name evidence="2" type="ORF">M407DRAFT_242201</name>
</gene>
<name>A0A0C3QRK9_9AGAM</name>
<keyword evidence="1" id="KW-0812">Transmembrane</keyword>
<dbReference type="HOGENOM" id="CLU_1636657_0_0_1"/>
<reference evidence="2 3" key="1">
    <citation type="submission" date="2014-04" db="EMBL/GenBank/DDBJ databases">
        <authorList>
            <consortium name="DOE Joint Genome Institute"/>
            <person name="Kuo A."/>
            <person name="Girlanda M."/>
            <person name="Perotto S."/>
            <person name="Kohler A."/>
            <person name="Nagy L.G."/>
            <person name="Floudas D."/>
            <person name="Copeland A."/>
            <person name="Barry K.W."/>
            <person name="Cichocki N."/>
            <person name="Veneault-Fourrey C."/>
            <person name="LaButti K."/>
            <person name="Lindquist E.A."/>
            <person name="Lipzen A."/>
            <person name="Lundell T."/>
            <person name="Morin E."/>
            <person name="Murat C."/>
            <person name="Sun H."/>
            <person name="Tunlid A."/>
            <person name="Henrissat B."/>
            <person name="Grigoriev I.V."/>
            <person name="Hibbett D.S."/>
            <person name="Martin F."/>
            <person name="Nordberg H.P."/>
            <person name="Cantor M.N."/>
            <person name="Hua S.X."/>
        </authorList>
    </citation>
    <scope>NUCLEOTIDE SEQUENCE [LARGE SCALE GENOMIC DNA]</scope>
    <source>
        <strain evidence="2 3">MUT 4182</strain>
    </source>
</reference>
<dbReference type="Proteomes" id="UP000054248">
    <property type="component" value="Unassembled WGS sequence"/>
</dbReference>
<accession>A0A0C3QRK9</accession>
<evidence type="ECO:0000256" key="1">
    <source>
        <dbReference type="SAM" id="Phobius"/>
    </source>
</evidence>
<keyword evidence="1" id="KW-1133">Transmembrane helix</keyword>